<dbReference type="SUPFAM" id="SSF53383">
    <property type="entry name" value="PLP-dependent transferases"/>
    <property type="match status" value="1"/>
</dbReference>
<evidence type="ECO:0000313" key="7">
    <source>
        <dbReference type="EMBL" id="PSX05433.1"/>
    </source>
</evidence>
<keyword evidence="2" id="KW-0663">Pyridoxal phosphate</keyword>
<dbReference type="InterPro" id="IPR051446">
    <property type="entry name" value="HTH_trans_reg/aminotransferase"/>
</dbReference>
<keyword evidence="5" id="KW-0804">Transcription</keyword>
<evidence type="ECO:0000256" key="4">
    <source>
        <dbReference type="ARBA" id="ARBA00023125"/>
    </source>
</evidence>
<proteinExistence type="inferred from homology"/>
<keyword evidence="7" id="KW-0032">Aminotransferase</keyword>
<evidence type="ECO:0000256" key="2">
    <source>
        <dbReference type="ARBA" id="ARBA00022898"/>
    </source>
</evidence>
<dbReference type="PANTHER" id="PTHR46577">
    <property type="entry name" value="HTH-TYPE TRANSCRIPTIONAL REGULATORY PROTEIN GABR"/>
    <property type="match status" value="1"/>
</dbReference>
<dbReference type="CDD" id="cd00609">
    <property type="entry name" value="AAT_like"/>
    <property type="match status" value="1"/>
</dbReference>
<dbReference type="GO" id="GO:0003700">
    <property type="term" value="F:DNA-binding transcription factor activity"/>
    <property type="evidence" value="ECO:0007669"/>
    <property type="project" value="InterPro"/>
</dbReference>
<evidence type="ECO:0000256" key="3">
    <source>
        <dbReference type="ARBA" id="ARBA00023015"/>
    </source>
</evidence>
<dbReference type="RefSeq" id="WP_045085030.1">
    <property type="nucleotide sequence ID" value="NZ_JZSV01000032.1"/>
</dbReference>
<accession>A0A855SAZ6</accession>
<dbReference type="SUPFAM" id="SSF46785">
    <property type="entry name" value="Winged helix' DNA-binding domain"/>
    <property type="match status" value="1"/>
</dbReference>
<dbReference type="GO" id="GO:0003677">
    <property type="term" value="F:DNA binding"/>
    <property type="evidence" value="ECO:0007669"/>
    <property type="project" value="UniProtKB-KW"/>
</dbReference>
<dbReference type="SMART" id="SM00345">
    <property type="entry name" value="HTH_GNTR"/>
    <property type="match status" value="1"/>
</dbReference>
<feature type="domain" description="HTH gntR-type" evidence="6">
    <location>
        <begin position="23"/>
        <end position="91"/>
    </location>
</feature>
<dbReference type="Gene3D" id="1.10.10.10">
    <property type="entry name" value="Winged helix-like DNA-binding domain superfamily/Winged helix DNA-binding domain"/>
    <property type="match status" value="1"/>
</dbReference>
<dbReference type="InterPro" id="IPR000524">
    <property type="entry name" value="Tscrpt_reg_HTH_GntR"/>
</dbReference>
<dbReference type="Pfam" id="PF00392">
    <property type="entry name" value="GntR"/>
    <property type="match status" value="1"/>
</dbReference>
<comment type="caution">
    <text evidence="7">The sequence shown here is derived from an EMBL/GenBank/DDBJ whole genome shotgun (WGS) entry which is preliminary data.</text>
</comment>
<dbReference type="Gene3D" id="3.40.640.10">
    <property type="entry name" value="Type I PLP-dependent aspartate aminotransferase-like (Major domain)"/>
    <property type="match status" value="1"/>
</dbReference>
<evidence type="ECO:0000256" key="1">
    <source>
        <dbReference type="ARBA" id="ARBA00005384"/>
    </source>
</evidence>
<dbReference type="InterPro" id="IPR036390">
    <property type="entry name" value="WH_DNA-bd_sf"/>
</dbReference>
<evidence type="ECO:0000259" key="6">
    <source>
        <dbReference type="PROSITE" id="PS50949"/>
    </source>
</evidence>
<dbReference type="GeneID" id="61231729"/>
<dbReference type="GO" id="GO:0008483">
    <property type="term" value="F:transaminase activity"/>
    <property type="evidence" value="ECO:0007669"/>
    <property type="project" value="UniProtKB-KW"/>
</dbReference>
<dbReference type="Proteomes" id="UP000241440">
    <property type="component" value="Unassembled WGS sequence"/>
</dbReference>
<dbReference type="Gene3D" id="3.90.1150.10">
    <property type="entry name" value="Aspartate Aminotransferase, domain 1"/>
    <property type="match status" value="1"/>
</dbReference>
<dbReference type="PANTHER" id="PTHR46577:SF2">
    <property type="entry name" value="TRANSCRIPTIONAL REGULATORY PROTEIN"/>
    <property type="match status" value="1"/>
</dbReference>
<dbReference type="CDD" id="cd07377">
    <property type="entry name" value="WHTH_GntR"/>
    <property type="match status" value="1"/>
</dbReference>
<dbReference type="InterPro" id="IPR015424">
    <property type="entry name" value="PyrdxlP-dep_Trfase"/>
</dbReference>
<dbReference type="AlphaFoldDB" id="A0A855SAZ6"/>
<protein>
    <submittedName>
        <fullName evidence="7">PLP-dependent aminotransferase family protein</fullName>
    </submittedName>
</protein>
<keyword evidence="3" id="KW-0805">Transcription regulation</keyword>
<evidence type="ECO:0000256" key="5">
    <source>
        <dbReference type="ARBA" id="ARBA00023163"/>
    </source>
</evidence>
<gene>
    <name evidence="7" type="ORF">C0W41_17430</name>
</gene>
<name>A0A855SAZ6_PHOAN</name>
<dbReference type="Pfam" id="PF00155">
    <property type="entry name" value="Aminotran_1_2"/>
    <property type="match status" value="1"/>
</dbReference>
<keyword evidence="4" id="KW-0238">DNA-binding</keyword>
<dbReference type="EMBL" id="PYOY01000011">
    <property type="protein sequence ID" value="PSX05433.1"/>
    <property type="molecule type" value="Genomic_DNA"/>
</dbReference>
<dbReference type="InterPro" id="IPR015422">
    <property type="entry name" value="PyrdxlP-dep_Trfase_small"/>
</dbReference>
<keyword evidence="7" id="KW-0808">Transferase</keyword>
<reference evidence="7 8" key="1">
    <citation type="submission" date="2018-01" db="EMBL/GenBank/DDBJ databases">
        <title>Whole genome sequencing of Histamine producing bacteria.</title>
        <authorList>
            <person name="Butler K."/>
        </authorList>
    </citation>
    <scope>NUCLEOTIDE SEQUENCE [LARGE SCALE GENOMIC DNA]</scope>
    <source>
        <strain evidence="7 8">A2-1</strain>
    </source>
</reference>
<comment type="similarity">
    <text evidence="1">In the C-terminal section; belongs to the class-I pyridoxal-phosphate-dependent aminotransferase family.</text>
</comment>
<dbReference type="PROSITE" id="PS50949">
    <property type="entry name" value="HTH_GNTR"/>
    <property type="match status" value="1"/>
</dbReference>
<dbReference type="InterPro" id="IPR004839">
    <property type="entry name" value="Aminotransferase_I/II_large"/>
</dbReference>
<organism evidence="7 8">
    <name type="scientific">Photobacterium angustum</name>
    <dbReference type="NCBI Taxonomy" id="661"/>
    <lineage>
        <taxon>Bacteria</taxon>
        <taxon>Pseudomonadati</taxon>
        <taxon>Pseudomonadota</taxon>
        <taxon>Gammaproteobacteria</taxon>
        <taxon>Vibrionales</taxon>
        <taxon>Vibrionaceae</taxon>
        <taxon>Photobacterium</taxon>
    </lineage>
</organism>
<dbReference type="GO" id="GO:0030170">
    <property type="term" value="F:pyridoxal phosphate binding"/>
    <property type="evidence" value="ECO:0007669"/>
    <property type="project" value="InterPro"/>
</dbReference>
<dbReference type="InterPro" id="IPR036388">
    <property type="entry name" value="WH-like_DNA-bd_sf"/>
</dbReference>
<sequence>MGTDVGNLVKLTNLIDQEKWERSSKYILVESYLLKIIQSGAFQDNDKLPSIRKLSADLCVSKNTVIRAYQELEAQGYVYALPKSGYRVSVRTKLDTILMEPTCVDLLSLCKDILSYPEYKERLPLGSAHPNINAPAIKSLYAEIGRHSRQQVYTSSHYQLPPGNKLLVKQLAKITQDLGISASTDDLLVTHGAQQSISLALRAMTRSGDIVAVESPCYFGNLLLLESLGLKVIEIPSCSREGISPEALEQAMKTWDIKVIIVTPNFTNPTGAVMPLKRRQKLLSISSNIPIIEDDVFGALAHGTPLPSLYSLDIQKRVIYVNSLSKTLDSRLRIGWILAGKYREKIEKYLLCDNMGCLNLLHSGVATFLTSGKYRTHTSKMIRNYQSQVQYFCLLLNKVLSKYENVKNRYQIHKTQGSFLLWIRLPKGTDSYELYRECNQHKISILPGTVFGSHNQYKHCFRVSVANFDCDNDWLPAMEVFGRLISQLVN</sequence>
<evidence type="ECO:0000313" key="8">
    <source>
        <dbReference type="Proteomes" id="UP000241440"/>
    </source>
</evidence>
<dbReference type="InterPro" id="IPR015421">
    <property type="entry name" value="PyrdxlP-dep_Trfase_major"/>
</dbReference>